<reference evidence="1 2" key="1">
    <citation type="submission" date="2019-03" db="EMBL/GenBank/DDBJ databases">
        <title>First draft genome of Liparis tanakae, snailfish: a comprehensive survey of snailfish specific genes.</title>
        <authorList>
            <person name="Kim W."/>
            <person name="Song I."/>
            <person name="Jeong J.-H."/>
            <person name="Kim D."/>
            <person name="Kim S."/>
            <person name="Ryu S."/>
            <person name="Song J.Y."/>
            <person name="Lee S.K."/>
        </authorList>
    </citation>
    <scope>NUCLEOTIDE SEQUENCE [LARGE SCALE GENOMIC DNA]</scope>
    <source>
        <tissue evidence="1">Muscle</tissue>
    </source>
</reference>
<sequence length="87" mass="9835">MVGFRSKLQAQIPEKYDLHYTLQIDIRLHQEDDRMLAFGSIPVADFSDPTACRGVCLPRGNELARLAKFEPPPSRCARSCPGNKINY</sequence>
<name>A0A4Z2I3Z0_9TELE</name>
<organism evidence="1 2">
    <name type="scientific">Liparis tanakae</name>
    <name type="common">Tanaka's snailfish</name>
    <dbReference type="NCBI Taxonomy" id="230148"/>
    <lineage>
        <taxon>Eukaryota</taxon>
        <taxon>Metazoa</taxon>
        <taxon>Chordata</taxon>
        <taxon>Craniata</taxon>
        <taxon>Vertebrata</taxon>
        <taxon>Euteleostomi</taxon>
        <taxon>Actinopterygii</taxon>
        <taxon>Neopterygii</taxon>
        <taxon>Teleostei</taxon>
        <taxon>Neoteleostei</taxon>
        <taxon>Acanthomorphata</taxon>
        <taxon>Eupercaria</taxon>
        <taxon>Perciformes</taxon>
        <taxon>Cottioidei</taxon>
        <taxon>Cottales</taxon>
        <taxon>Liparidae</taxon>
        <taxon>Liparis</taxon>
    </lineage>
</organism>
<dbReference type="EMBL" id="SRLO01000132">
    <property type="protein sequence ID" value="TNN72796.1"/>
    <property type="molecule type" value="Genomic_DNA"/>
</dbReference>
<accession>A0A4Z2I3Z0</accession>
<keyword evidence="2" id="KW-1185">Reference proteome</keyword>
<dbReference type="AlphaFoldDB" id="A0A4Z2I3Z0"/>
<evidence type="ECO:0000313" key="1">
    <source>
        <dbReference type="EMBL" id="TNN72796.1"/>
    </source>
</evidence>
<gene>
    <name evidence="1" type="ORF">EYF80_016907</name>
</gene>
<comment type="caution">
    <text evidence="1">The sequence shown here is derived from an EMBL/GenBank/DDBJ whole genome shotgun (WGS) entry which is preliminary data.</text>
</comment>
<protein>
    <submittedName>
        <fullName evidence="1">Uncharacterized protein</fullName>
    </submittedName>
</protein>
<proteinExistence type="predicted"/>
<evidence type="ECO:0000313" key="2">
    <source>
        <dbReference type="Proteomes" id="UP000314294"/>
    </source>
</evidence>
<dbReference type="Proteomes" id="UP000314294">
    <property type="component" value="Unassembled WGS sequence"/>
</dbReference>